<dbReference type="KEGG" id="mac:MA_4179"/>
<gene>
    <name evidence="1" type="ordered locus">MA_4179</name>
</gene>
<name>Q8TIH0_METAC</name>
<dbReference type="STRING" id="188937.MA_4179"/>
<dbReference type="InParanoid" id="Q8TIH0"/>
<organism evidence="1 2">
    <name type="scientific">Methanosarcina acetivorans (strain ATCC 35395 / DSM 2834 / JCM 12185 / C2A)</name>
    <dbReference type="NCBI Taxonomy" id="188937"/>
    <lineage>
        <taxon>Archaea</taxon>
        <taxon>Methanobacteriati</taxon>
        <taxon>Methanobacteriota</taxon>
        <taxon>Stenosarchaea group</taxon>
        <taxon>Methanomicrobia</taxon>
        <taxon>Methanosarcinales</taxon>
        <taxon>Methanosarcinaceae</taxon>
        <taxon>Methanosarcina</taxon>
    </lineage>
</organism>
<keyword evidence="2" id="KW-1185">Reference proteome</keyword>
<reference evidence="1 2" key="1">
    <citation type="journal article" date="2002" name="Genome Res.">
        <title>The genome of Methanosarcina acetivorans reveals extensive metabolic and physiological diversity.</title>
        <authorList>
            <person name="Galagan J.E."/>
            <person name="Nusbaum C."/>
            <person name="Roy A."/>
            <person name="Endrizzi M.G."/>
            <person name="Macdonald P."/>
            <person name="FitzHugh W."/>
            <person name="Calvo S."/>
            <person name="Engels R."/>
            <person name="Smirnov S."/>
            <person name="Atnoor D."/>
            <person name="Brown A."/>
            <person name="Allen N."/>
            <person name="Naylor J."/>
            <person name="Stange-Thomann N."/>
            <person name="DeArellano K."/>
            <person name="Johnson R."/>
            <person name="Linton L."/>
            <person name="McEwan P."/>
            <person name="McKernan K."/>
            <person name="Talamas J."/>
            <person name="Tirrell A."/>
            <person name="Ye W."/>
            <person name="Zimmer A."/>
            <person name="Barber R.D."/>
            <person name="Cann I."/>
            <person name="Graham D.E."/>
            <person name="Grahame D.A."/>
            <person name="Guss A."/>
            <person name="Hedderich R."/>
            <person name="Ingram-Smith C."/>
            <person name="Kuettner C.H."/>
            <person name="Krzycki J.A."/>
            <person name="Leigh J.A."/>
            <person name="Li W."/>
            <person name="Liu J."/>
            <person name="Mukhopadhyay B."/>
            <person name="Reeve J.N."/>
            <person name="Smith K."/>
            <person name="Springer T.A."/>
            <person name="Umayam L.A."/>
            <person name="White O."/>
            <person name="White R.H."/>
            <person name="de Macario E.C."/>
            <person name="Ferry J.G."/>
            <person name="Jarrell K.F."/>
            <person name="Jing H."/>
            <person name="Macario A.J.L."/>
            <person name="Paulsen I."/>
            <person name="Pritchett M."/>
            <person name="Sowers K.R."/>
            <person name="Swanson R.V."/>
            <person name="Zinder S.H."/>
            <person name="Lander E."/>
            <person name="Metcalf W.W."/>
            <person name="Birren B."/>
        </authorList>
    </citation>
    <scope>NUCLEOTIDE SEQUENCE [LARGE SCALE GENOMIC DNA]</scope>
    <source>
        <strain evidence="2">ATCC 35395 / DSM 2834 / JCM 12185 / C2A</strain>
    </source>
</reference>
<protein>
    <submittedName>
        <fullName evidence="1">Uncharacterized protein</fullName>
    </submittedName>
</protein>
<evidence type="ECO:0000313" key="2">
    <source>
        <dbReference type="Proteomes" id="UP000002487"/>
    </source>
</evidence>
<dbReference type="AlphaFoldDB" id="Q8TIH0"/>
<dbReference type="EMBL" id="AE010299">
    <property type="protein sequence ID" value="AAM07527.1"/>
    <property type="molecule type" value="Genomic_DNA"/>
</dbReference>
<dbReference type="HOGENOM" id="CLU_2613587_0_0_2"/>
<sequence length="78" mass="8533">MGCAVLINEEIWTYYYGGEKMKDRLLSISSALMFLILTSTAASADKCTKISSGSELAIDANNVSWVGSHGIVFWSHNK</sequence>
<dbReference type="EnsemblBacteria" id="AAM07527">
    <property type="protein sequence ID" value="AAM07527"/>
    <property type="gene ID" value="MA_4179"/>
</dbReference>
<accession>Q8TIH0</accession>
<evidence type="ECO:0000313" key="1">
    <source>
        <dbReference type="EMBL" id="AAM07527.1"/>
    </source>
</evidence>
<dbReference type="Proteomes" id="UP000002487">
    <property type="component" value="Chromosome"/>
</dbReference>
<proteinExistence type="predicted"/>